<evidence type="ECO:0000313" key="2">
    <source>
        <dbReference type="EMBL" id="MDQ0255138.1"/>
    </source>
</evidence>
<evidence type="ECO:0000313" key="3">
    <source>
        <dbReference type="Proteomes" id="UP001230005"/>
    </source>
</evidence>
<dbReference type="SUPFAM" id="SSF54593">
    <property type="entry name" value="Glyoxalase/Bleomycin resistance protein/Dihydroxybiphenyl dioxygenase"/>
    <property type="match status" value="1"/>
</dbReference>
<dbReference type="Proteomes" id="UP001230005">
    <property type="component" value="Unassembled WGS sequence"/>
</dbReference>
<dbReference type="Gene3D" id="3.10.180.10">
    <property type="entry name" value="2,3-Dihydroxybiphenyl 1,2-Dioxygenase, domain 1"/>
    <property type="match status" value="2"/>
</dbReference>
<dbReference type="CDD" id="cd08347">
    <property type="entry name" value="PcpA_C_like"/>
    <property type="match status" value="1"/>
</dbReference>
<dbReference type="InterPro" id="IPR004360">
    <property type="entry name" value="Glyas_Fos-R_dOase_dom"/>
</dbReference>
<dbReference type="InterPro" id="IPR037523">
    <property type="entry name" value="VOC_core"/>
</dbReference>
<dbReference type="PANTHER" id="PTHR36110">
    <property type="entry name" value="RING-CLEAVING DIOXYGENASE MHQE-RELATED"/>
    <property type="match status" value="1"/>
</dbReference>
<dbReference type="Pfam" id="PF00903">
    <property type="entry name" value="Glyoxalase"/>
    <property type="match status" value="2"/>
</dbReference>
<dbReference type="InterPro" id="IPR052537">
    <property type="entry name" value="Extradiol_RC_dioxygenase"/>
</dbReference>
<organism evidence="2 3">
    <name type="scientific">Evansella vedderi</name>
    <dbReference type="NCBI Taxonomy" id="38282"/>
    <lineage>
        <taxon>Bacteria</taxon>
        <taxon>Bacillati</taxon>
        <taxon>Bacillota</taxon>
        <taxon>Bacilli</taxon>
        <taxon>Bacillales</taxon>
        <taxon>Bacillaceae</taxon>
        <taxon>Evansella</taxon>
    </lineage>
</organism>
<dbReference type="EMBL" id="JAUSUG010000009">
    <property type="protein sequence ID" value="MDQ0255138.1"/>
    <property type="molecule type" value="Genomic_DNA"/>
</dbReference>
<protein>
    <submittedName>
        <fullName evidence="2">Glyoxalase family protein</fullName>
    </submittedName>
</protein>
<proteinExistence type="predicted"/>
<evidence type="ECO:0000259" key="1">
    <source>
        <dbReference type="PROSITE" id="PS51819"/>
    </source>
</evidence>
<dbReference type="RefSeq" id="WP_307326070.1">
    <property type="nucleotide sequence ID" value="NZ_JAUSUG010000009.1"/>
</dbReference>
<sequence>MDLKPLLGIHHVSAITANAKENYDFYTKTLGLRLVKKTVNQDDTSMYHLFYADERGNPGTDLTFFEIPFAGRTQYGTNTISATSLRVPNDESLNYWKMRLEEYEVDHDEIMKDSGRATLAFRDFEGQRLILVSDEKNEGVAGGTPWEKSTVPKEHGILGLGPVVLTVSRLERTTKSLINVLGFREKGRYRTKIDGSEKDVFVFETGEGGTGAEVHVVECKDLPSERQGRGSVHHVAFRVENEKELKKWVKVTSELNIPNSGFVERYYFRSLYFREPNGILFELATDGPGFETDEDFEHLGENLALPPYFEDQRESIEAKLKPLDTKE</sequence>
<accession>A0ABT9ZV68</accession>
<dbReference type="PROSITE" id="PS51819">
    <property type="entry name" value="VOC"/>
    <property type="match status" value="2"/>
</dbReference>
<feature type="domain" description="VOC" evidence="1">
    <location>
        <begin position="159"/>
        <end position="286"/>
    </location>
</feature>
<feature type="domain" description="VOC" evidence="1">
    <location>
        <begin position="8"/>
        <end position="134"/>
    </location>
</feature>
<dbReference type="InterPro" id="IPR029068">
    <property type="entry name" value="Glyas_Bleomycin-R_OHBP_Dase"/>
</dbReference>
<comment type="caution">
    <text evidence="2">The sequence shown here is derived from an EMBL/GenBank/DDBJ whole genome shotgun (WGS) entry which is preliminary data.</text>
</comment>
<dbReference type="PANTHER" id="PTHR36110:SF4">
    <property type="entry name" value="RING-CLEAVING DIOXYGENASE MHQA-RELATED"/>
    <property type="match status" value="1"/>
</dbReference>
<gene>
    <name evidence="2" type="ORF">J2S74_002520</name>
</gene>
<reference evidence="2 3" key="1">
    <citation type="submission" date="2023-07" db="EMBL/GenBank/DDBJ databases">
        <title>Genomic Encyclopedia of Type Strains, Phase IV (KMG-IV): sequencing the most valuable type-strain genomes for metagenomic binning, comparative biology and taxonomic classification.</title>
        <authorList>
            <person name="Goeker M."/>
        </authorList>
    </citation>
    <scope>NUCLEOTIDE SEQUENCE [LARGE SCALE GENOMIC DNA]</scope>
    <source>
        <strain evidence="2 3">DSM 9768</strain>
    </source>
</reference>
<keyword evidence="3" id="KW-1185">Reference proteome</keyword>
<name>A0ABT9ZV68_9BACI</name>